<dbReference type="Pfam" id="PF14354">
    <property type="entry name" value="Lar_restr_allev"/>
    <property type="match status" value="1"/>
</dbReference>
<feature type="non-terminal residue" evidence="1">
    <location>
        <position position="148"/>
    </location>
</feature>
<accession>A0A0F9L6D8</accession>
<dbReference type="EMBL" id="LAZR01011848">
    <property type="protein sequence ID" value="KKM57650.1"/>
    <property type="molecule type" value="Genomic_DNA"/>
</dbReference>
<proteinExistence type="predicted"/>
<reference evidence="1" key="1">
    <citation type="journal article" date="2015" name="Nature">
        <title>Complex archaea that bridge the gap between prokaryotes and eukaryotes.</title>
        <authorList>
            <person name="Spang A."/>
            <person name="Saw J.H."/>
            <person name="Jorgensen S.L."/>
            <person name="Zaremba-Niedzwiedzka K."/>
            <person name="Martijn J."/>
            <person name="Lind A.E."/>
            <person name="van Eijk R."/>
            <person name="Schleper C."/>
            <person name="Guy L."/>
            <person name="Ettema T.J."/>
        </authorList>
    </citation>
    <scope>NUCLEOTIDE SEQUENCE</scope>
</reference>
<protein>
    <submittedName>
        <fullName evidence="1">Uncharacterized protein</fullName>
    </submittedName>
</protein>
<comment type="caution">
    <text evidence="1">The sequence shown here is derived from an EMBL/GenBank/DDBJ whole genome shotgun (WGS) entry which is preliminary data.</text>
</comment>
<gene>
    <name evidence="1" type="ORF">LCGC14_1550610</name>
</gene>
<dbReference type="AlphaFoldDB" id="A0A0F9L6D8"/>
<name>A0A0F9L6D8_9ZZZZ</name>
<organism evidence="1">
    <name type="scientific">marine sediment metagenome</name>
    <dbReference type="NCBI Taxonomy" id="412755"/>
    <lineage>
        <taxon>unclassified sequences</taxon>
        <taxon>metagenomes</taxon>
        <taxon>ecological metagenomes</taxon>
    </lineage>
</organism>
<evidence type="ECO:0000313" key="1">
    <source>
        <dbReference type="EMBL" id="KKM57650.1"/>
    </source>
</evidence>
<sequence length="148" mass="16527">MRFLKAKAVDLSPCPFCGGAAQIGTRDVEATLRLTGFRTGTVCWHFVGCHNPTCEIQPKVSRPHDRSQEAIDLWNARVQASHPEVKESWYRSACMVGDVIEFDHPMQFGSGDERVSFAPGCYIVVDAHAVQGVWRIVAKRVRIQEIEG</sequence>